<comment type="caution">
    <text evidence="3">The sequence shown here is derived from an EMBL/GenBank/DDBJ whole genome shotgun (WGS) entry which is preliminary data.</text>
</comment>
<dbReference type="RefSeq" id="WP_378268185.1">
    <property type="nucleotide sequence ID" value="NZ_JBHUKR010000017.1"/>
</dbReference>
<dbReference type="NCBIfam" id="NF040586">
    <property type="entry name" value="FxSxx_TPR"/>
    <property type="match status" value="1"/>
</dbReference>
<proteinExistence type="predicted"/>
<sequence>MNPSANTARSLRIVAFTSSTRGVGRTCALANVACVLASAGHRPLIIDNGTDDPRVHAYLQAFLADDEPGGETAALARSLLALPTRTPLAGNRYRLPIPGAAPIDSMALDGAQAAPTRTATLEPGLRERVRAAGYDYVLLDVSAGTSDEMTKRLAYLCDTVAVCFHPRASDVDHAGTIARALSAQVPFRLDVVAIVLQIDDQDSAVARNIRDHVHARFEEAGGPDVTISVTEIPYHPLGMLSDHAVAVLYEAPGAEMSDAYVAVADQISLGHVRRMTALPARAQEGYRFSLGMGRREAPPRIFLSYAAEHRLWADWISDVLEAGGAQVASLPEDPAPPARGGPLSVLRIMHPRLPAAPGDAEVLTVRVDDGPEPVMIDLRGLNAERARRRLLRHFDLFERQEGDSGRRRELYPGDPVRRPGRSVLPPRDDRFGGREAELDEVRDRLRAGTRVVTCRLDGEAGAGKSAIALEYAHRFTADYDLVWWIPAEDERSIRAALTALAAELSLSGADRQGAALEALGSPERFRRWLLIYDNVPDPARLTGLLPDHENGHVIVTTRTPSSSAVHIGRLSQDEGAALLARLVTGLPVEHAARIAGLADRLPLALRLVAAWLSVTAAKIRPQVTSGDAAARWAADEFAARCEAQRREAAADSLPESLGTTIGLITDSLAEDDLGGVALRLAQLCSWLSPDGVALRFLRSPAMIRALAEVAKDPEALELDPLELDQVLHRGEQYELFRMNWERPARLSMIRPVQRLLRAAQPPDEAEECRRAVLSALAAFAPTSPEPEAPQDLADFAELQRHLEPAGAAGSPDITVRRWLVDQVNYLLRLPDKESARQAVELSEAVLAGWMPETRAESSLRMRLEFQLTNLRRAAGEDDRLLLAWDNGLLEGQQELLGPDHPRTLKTWRSRGANLRGLGRFADSCAAEQKTLAGFRDRLGEFHPDTRRAANNLAYTYFLTGDVGSAVDLERRNRDIRLALFGDDHPDVWVSACNLGVYLREQGAYAEAGAVLSDALQHVIAMEGQGTDPAQELRIRWHRAILLRQIGKFDSAFEQNLETRRRMRRLLGTADPRTAGCTLSFAIDYHLKHDTEAAIKLLEESRRAFPSSESRHVYTALHRLNLAVLTREHSAEVSAELADWLGEDHPWSLAGKINHANALASRGAVGEADALLAQAHDECREYLPKNHPYTALVAENLAASPSERKDIHVDLPF</sequence>
<dbReference type="SUPFAM" id="SSF48452">
    <property type="entry name" value="TPR-like"/>
    <property type="match status" value="2"/>
</dbReference>
<protein>
    <submittedName>
        <fullName evidence="3">FxSxx-COOH system tetratricopeptide repeat protein</fullName>
    </submittedName>
</protein>
<feature type="region of interest" description="Disordered" evidence="1">
    <location>
        <begin position="404"/>
        <end position="432"/>
    </location>
</feature>
<evidence type="ECO:0000256" key="1">
    <source>
        <dbReference type="SAM" id="MobiDB-lite"/>
    </source>
</evidence>
<accession>A0ABW5G268</accession>
<evidence type="ECO:0000259" key="2">
    <source>
        <dbReference type="Pfam" id="PF00931"/>
    </source>
</evidence>
<dbReference type="InterPro" id="IPR011990">
    <property type="entry name" value="TPR-like_helical_dom_sf"/>
</dbReference>
<name>A0ABW5G268_9PSEU</name>
<reference evidence="4" key="1">
    <citation type="journal article" date="2019" name="Int. J. Syst. Evol. Microbiol.">
        <title>The Global Catalogue of Microorganisms (GCM) 10K type strain sequencing project: providing services to taxonomists for standard genome sequencing and annotation.</title>
        <authorList>
            <consortium name="The Broad Institute Genomics Platform"/>
            <consortium name="The Broad Institute Genome Sequencing Center for Infectious Disease"/>
            <person name="Wu L."/>
            <person name="Ma J."/>
        </authorList>
    </citation>
    <scope>NUCLEOTIDE SEQUENCE [LARGE SCALE GENOMIC DNA]</scope>
    <source>
        <strain evidence="4">CGMCC 4.7645</strain>
    </source>
</reference>
<dbReference type="Pfam" id="PF13424">
    <property type="entry name" value="TPR_12"/>
    <property type="match status" value="1"/>
</dbReference>
<keyword evidence="4" id="KW-1185">Reference proteome</keyword>
<dbReference type="PANTHER" id="PTHR46082">
    <property type="entry name" value="ATP/GTP-BINDING PROTEIN-RELATED"/>
    <property type="match status" value="1"/>
</dbReference>
<evidence type="ECO:0000313" key="3">
    <source>
        <dbReference type="EMBL" id="MFD2420157.1"/>
    </source>
</evidence>
<dbReference type="Proteomes" id="UP001597417">
    <property type="component" value="Unassembled WGS sequence"/>
</dbReference>
<feature type="domain" description="NB-ARC" evidence="2">
    <location>
        <begin position="435"/>
        <end position="561"/>
    </location>
</feature>
<gene>
    <name evidence="3" type="primary">fxsT</name>
    <name evidence="3" type="ORF">ACFSXZ_27890</name>
</gene>
<dbReference type="EMBL" id="JBHUKR010000017">
    <property type="protein sequence ID" value="MFD2420157.1"/>
    <property type="molecule type" value="Genomic_DNA"/>
</dbReference>
<dbReference type="Gene3D" id="3.40.50.300">
    <property type="entry name" value="P-loop containing nucleotide triphosphate hydrolases"/>
    <property type="match status" value="2"/>
</dbReference>
<dbReference type="SUPFAM" id="SSF52540">
    <property type="entry name" value="P-loop containing nucleoside triphosphate hydrolases"/>
    <property type="match status" value="2"/>
</dbReference>
<feature type="compositionally biased region" description="Basic and acidic residues" evidence="1">
    <location>
        <begin position="404"/>
        <end position="417"/>
    </location>
</feature>
<dbReference type="InterPro" id="IPR002182">
    <property type="entry name" value="NB-ARC"/>
</dbReference>
<dbReference type="Pfam" id="PF00931">
    <property type="entry name" value="NB-ARC"/>
    <property type="match status" value="1"/>
</dbReference>
<evidence type="ECO:0000313" key="4">
    <source>
        <dbReference type="Proteomes" id="UP001597417"/>
    </source>
</evidence>
<dbReference type="PANTHER" id="PTHR46082:SF6">
    <property type="entry name" value="AAA+ ATPASE DOMAIN-CONTAINING PROTEIN-RELATED"/>
    <property type="match status" value="1"/>
</dbReference>
<dbReference type="Gene3D" id="1.25.40.10">
    <property type="entry name" value="Tetratricopeptide repeat domain"/>
    <property type="match status" value="2"/>
</dbReference>
<dbReference type="InterPro" id="IPR027417">
    <property type="entry name" value="P-loop_NTPase"/>
</dbReference>
<organism evidence="3 4">
    <name type="scientific">Amycolatopsis pigmentata</name>
    <dbReference type="NCBI Taxonomy" id="450801"/>
    <lineage>
        <taxon>Bacteria</taxon>
        <taxon>Bacillati</taxon>
        <taxon>Actinomycetota</taxon>
        <taxon>Actinomycetes</taxon>
        <taxon>Pseudonocardiales</taxon>
        <taxon>Pseudonocardiaceae</taxon>
        <taxon>Amycolatopsis</taxon>
    </lineage>
</organism>
<dbReference type="InterPro" id="IPR053137">
    <property type="entry name" value="NLR-like"/>
</dbReference>